<evidence type="ECO:0000313" key="2">
    <source>
        <dbReference type="EMBL" id="RYP05990.1"/>
    </source>
</evidence>
<accession>A0A4Q4TK86</accession>
<sequence>MSSGTYGSSKSSSSRYTVIVDNRSSYKTSAISIASSMSSSTRGSTSSSSARTGSTTDSSRGSSPYMAGEYRDRKAKDDNSSYSHRGGVTVLQPHGARGYDPSAPSASYHVPRSSSNRSSR</sequence>
<evidence type="ECO:0000256" key="1">
    <source>
        <dbReference type="SAM" id="MobiDB-lite"/>
    </source>
</evidence>
<dbReference type="OrthoDB" id="4774315at2759"/>
<dbReference type="AlphaFoldDB" id="A0A4Q4TK86"/>
<feature type="region of interest" description="Disordered" evidence="1">
    <location>
        <begin position="33"/>
        <end position="120"/>
    </location>
</feature>
<gene>
    <name evidence="2" type="ORF">DL764_003450</name>
</gene>
<dbReference type="EMBL" id="QJNU01000146">
    <property type="protein sequence ID" value="RYP05990.1"/>
    <property type="molecule type" value="Genomic_DNA"/>
</dbReference>
<name>A0A4Q4TK86_9PEZI</name>
<organism evidence="2 3">
    <name type="scientific">Monosporascus ibericus</name>
    <dbReference type="NCBI Taxonomy" id="155417"/>
    <lineage>
        <taxon>Eukaryota</taxon>
        <taxon>Fungi</taxon>
        <taxon>Dikarya</taxon>
        <taxon>Ascomycota</taxon>
        <taxon>Pezizomycotina</taxon>
        <taxon>Sordariomycetes</taxon>
        <taxon>Xylariomycetidae</taxon>
        <taxon>Xylariales</taxon>
        <taxon>Xylariales incertae sedis</taxon>
        <taxon>Monosporascus</taxon>
    </lineage>
</organism>
<reference evidence="2 3" key="1">
    <citation type="submission" date="2018-06" db="EMBL/GenBank/DDBJ databases">
        <title>Complete Genomes of Monosporascus.</title>
        <authorList>
            <person name="Robinson A.J."/>
            <person name="Natvig D.O."/>
        </authorList>
    </citation>
    <scope>NUCLEOTIDE SEQUENCE [LARGE SCALE GENOMIC DNA]</scope>
    <source>
        <strain evidence="2 3">CBS 110550</strain>
    </source>
</reference>
<keyword evidence="3" id="KW-1185">Reference proteome</keyword>
<feature type="compositionally biased region" description="Low complexity" evidence="1">
    <location>
        <begin position="33"/>
        <end position="63"/>
    </location>
</feature>
<evidence type="ECO:0000313" key="3">
    <source>
        <dbReference type="Proteomes" id="UP000293360"/>
    </source>
</evidence>
<comment type="caution">
    <text evidence="2">The sequence shown here is derived from an EMBL/GenBank/DDBJ whole genome shotgun (WGS) entry which is preliminary data.</text>
</comment>
<dbReference type="Proteomes" id="UP000293360">
    <property type="component" value="Unassembled WGS sequence"/>
</dbReference>
<protein>
    <submittedName>
        <fullName evidence="2">Uncharacterized protein</fullName>
    </submittedName>
</protein>
<proteinExistence type="predicted"/>
<feature type="compositionally biased region" description="Basic and acidic residues" evidence="1">
    <location>
        <begin position="69"/>
        <end position="79"/>
    </location>
</feature>